<sequence length="304" mass="33713">MQPKRYLALVVFIILGVLSISCDRIENPVVNNESILNWELYPDADTSTYPWPVWTNNANTVRQVLLEDYTGHTCVNCPSAGAIAKNIEDANGGKVIVMSVHASTTGGFQAPEPPELPLDHTTEAGNEYANAMNITSNPLGTINRKSNTGVYYYLSPSWQTEVDNELVKSPDFNIQAQYNYYESTNGLFFHTEVEALNNLTGNYSLINLLVRDTVVAPQKDQGGVVHEDYDHHSVLSDDINGTWGTPIISGDISSGEKIYNHYSFELPDPVTDTTYRIKNLSVISFVCDLDDYEVLQVIKTPLGP</sequence>
<dbReference type="AlphaFoldDB" id="A0A916NFC7"/>
<keyword evidence="2" id="KW-1185">Reference proteome</keyword>
<dbReference type="Proteomes" id="UP000683507">
    <property type="component" value="Chromosome"/>
</dbReference>
<dbReference type="PROSITE" id="PS51257">
    <property type="entry name" value="PROKAR_LIPOPROTEIN"/>
    <property type="match status" value="1"/>
</dbReference>
<dbReference type="Gene3D" id="2.60.40.10">
    <property type="entry name" value="Immunoglobulins"/>
    <property type="match status" value="1"/>
</dbReference>
<name>A0A916NFC7_9FLAO</name>
<proteinExistence type="predicted"/>
<gene>
    <name evidence="1" type="ORF">CRYO30217_00385</name>
</gene>
<evidence type="ECO:0000313" key="2">
    <source>
        <dbReference type="Proteomes" id="UP000683507"/>
    </source>
</evidence>
<dbReference type="RefSeq" id="WP_258540621.1">
    <property type="nucleotide sequence ID" value="NZ_OU015584.1"/>
</dbReference>
<dbReference type="EMBL" id="OU015584">
    <property type="protein sequence ID" value="CAG5077438.1"/>
    <property type="molecule type" value="Genomic_DNA"/>
</dbReference>
<dbReference type="InterPro" id="IPR021615">
    <property type="entry name" value="Omp28"/>
</dbReference>
<dbReference type="Pfam" id="PF11551">
    <property type="entry name" value="Omp28"/>
    <property type="match status" value="1"/>
</dbReference>
<evidence type="ECO:0008006" key="3">
    <source>
        <dbReference type="Google" id="ProtNLM"/>
    </source>
</evidence>
<accession>A0A916NFC7</accession>
<evidence type="ECO:0000313" key="1">
    <source>
        <dbReference type="EMBL" id="CAG5077438.1"/>
    </source>
</evidence>
<protein>
    <recommendedName>
        <fullName evidence="3">Omp28-related outer membrane protein</fullName>
    </recommendedName>
</protein>
<dbReference type="InterPro" id="IPR013783">
    <property type="entry name" value="Ig-like_fold"/>
</dbReference>
<dbReference type="KEGG" id="ptan:CRYO30217_00385"/>
<organism evidence="1 2">
    <name type="scientific">Parvicella tangerina</name>
    <dbReference type="NCBI Taxonomy" id="2829795"/>
    <lineage>
        <taxon>Bacteria</taxon>
        <taxon>Pseudomonadati</taxon>
        <taxon>Bacteroidota</taxon>
        <taxon>Flavobacteriia</taxon>
        <taxon>Flavobacteriales</taxon>
        <taxon>Parvicellaceae</taxon>
        <taxon>Parvicella</taxon>
    </lineage>
</organism>
<reference evidence="1" key="1">
    <citation type="submission" date="2021-04" db="EMBL/GenBank/DDBJ databases">
        <authorList>
            <person name="Rodrigo-Torres L."/>
            <person name="Arahal R. D."/>
            <person name="Lucena T."/>
        </authorList>
    </citation>
    <scope>NUCLEOTIDE SEQUENCE</scope>
    <source>
        <strain evidence="1">AS29M-1</strain>
    </source>
</reference>